<name>Q8NPJ3_CORGL</name>
<dbReference type="Proteomes" id="UP000000582">
    <property type="component" value="Chromosome"/>
</dbReference>
<protein>
    <submittedName>
        <fullName evidence="1">Uncharacterized protein</fullName>
    </submittedName>
</protein>
<dbReference type="EMBL" id="BA000036">
    <property type="protein sequence ID" value="BAB99212.1"/>
    <property type="molecule type" value="Genomic_DNA"/>
</dbReference>
<reference evidence="2" key="1">
    <citation type="journal article" date="2003" name="Appl. Microbiol. Biotechnol.">
        <title>The Corynebacterium glutamicum genome: features and impacts on biotechnological processes.</title>
        <authorList>
            <person name="Ikeda M."/>
            <person name="Nakagawa S."/>
        </authorList>
    </citation>
    <scope>NUCLEOTIDE SEQUENCE [LARGE SCALE GENOMIC DNA]</scope>
    <source>
        <strain evidence="2">ATCC 13032 / DSM 20300 / BCRC 11384 / JCM 1318 / LMG 3730 / NCIMB 10025</strain>
    </source>
</reference>
<dbReference type="HOGENOM" id="CLU_1683619_0_0_11"/>
<accession>Q8NPJ3</accession>
<proteinExistence type="predicted"/>
<dbReference type="KEGG" id="cgl:Cgl1819"/>
<dbReference type="STRING" id="196627.cg2039"/>
<dbReference type="AlphaFoldDB" id="Q8NPJ3"/>
<dbReference type="eggNOG" id="ENOG502ZVR8">
    <property type="taxonomic scope" value="Bacteria"/>
</dbReference>
<gene>
    <name evidence="1" type="ordered locus">Cgl1819</name>
</gene>
<evidence type="ECO:0000313" key="2">
    <source>
        <dbReference type="Proteomes" id="UP000000582"/>
    </source>
</evidence>
<sequence length="156" mass="17514">MDIMSAHLPSHHDELVQHLVLADVKYRELSALSVKIEEPSDRPEFKLGVTVNDKSKDEEGVPRIIEVSLRVSIEVPDGKITVEPEAIYLIPENKVYLTESDAMVDYFNNHAIFTLVPYARQAVSDLGQRAFHTQILMPALGPGDLVFSKSTASREW</sequence>
<keyword evidence="2" id="KW-1185">Reference proteome</keyword>
<dbReference type="SUPFAM" id="SSF54611">
    <property type="entry name" value="SecB-like"/>
    <property type="match status" value="1"/>
</dbReference>
<organism evidence="1 2">
    <name type="scientific">Corynebacterium glutamicum (strain ATCC 13032 / DSM 20300 / JCM 1318 / BCRC 11384 / CCUG 27702 / LMG 3730 / NBRC 12168 / NCIMB 10025 / NRRL B-2784 / 534)</name>
    <dbReference type="NCBI Taxonomy" id="196627"/>
    <lineage>
        <taxon>Bacteria</taxon>
        <taxon>Bacillati</taxon>
        <taxon>Actinomycetota</taxon>
        <taxon>Actinomycetes</taxon>
        <taxon>Mycobacteriales</taxon>
        <taxon>Corynebacteriaceae</taxon>
        <taxon>Corynebacterium</taxon>
    </lineage>
</organism>
<dbReference type="OrthoDB" id="4236906at2"/>
<evidence type="ECO:0000313" key="1">
    <source>
        <dbReference type="EMBL" id="BAB99212.1"/>
    </source>
</evidence>
<dbReference type="SMR" id="Q8NPJ3"/>
<dbReference type="Gene3D" id="3.10.420.10">
    <property type="entry name" value="SecB-like"/>
    <property type="match status" value="1"/>
</dbReference>
<dbReference type="BioCyc" id="CORYNE:G18NG-11411-MONOMER"/>
<dbReference type="InterPro" id="IPR035958">
    <property type="entry name" value="SecB-like_sf"/>
</dbReference>